<dbReference type="OrthoDB" id="1892230at2759"/>
<reference evidence="3 4" key="1">
    <citation type="submission" date="2020-04" db="EMBL/GenBank/DDBJ databases">
        <title>Plant Genome Project.</title>
        <authorList>
            <person name="Zhang R.-G."/>
        </authorList>
    </citation>
    <scope>NUCLEOTIDE SEQUENCE [LARGE SCALE GENOMIC DNA]</scope>
    <source>
        <strain evidence="3">YNK0</strain>
        <tissue evidence="3">Leaf</tissue>
    </source>
</reference>
<evidence type="ECO:0000259" key="1">
    <source>
        <dbReference type="Pfam" id="PF11955"/>
    </source>
</evidence>
<dbReference type="AlphaFoldDB" id="A0A834ZQU7"/>
<evidence type="ECO:0000259" key="2">
    <source>
        <dbReference type="Pfam" id="PF13456"/>
    </source>
</evidence>
<dbReference type="InterPro" id="IPR012337">
    <property type="entry name" value="RNaseH-like_sf"/>
</dbReference>
<keyword evidence="4" id="KW-1185">Reference proteome</keyword>
<dbReference type="Pfam" id="PF13456">
    <property type="entry name" value="RVT_3"/>
    <property type="match status" value="1"/>
</dbReference>
<feature type="domain" description="RNase H type-1" evidence="2">
    <location>
        <begin position="445"/>
        <end position="495"/>
    </location>
</feature>
<evidence type="ECO:0008006" key="5">
    <source>
        <dbReference type="Google" id="ProtNLM"/>
    </source>
</evidence>
<dbReference type="EMBL" id="JABCRI010000002">
    <property type="protein sequence ID" value="KAF8411845.1"/>
    <property type="molecule type" value="Genomic_DNA"/>
</dbReference>
<sequence length="558" mass="63338">MLLVFRSVVRQRSQHRQHCRTFVEAKIKWIRDRDLDHAVEKEKNLRPMLALKNLILSQPSKSLPISLAADNSQKLSLPTSALKFFRKYPSIFRQFLPGGTPNRPHVRLSPKIIHLDQEEQRVYKNSNHGGDAAERLSKLLMLTRINKLPLHIIDRLKYDLGLPHDYVRTIVGNYPDYFQITSSSDSLFLELVCWRNELAVSAIEKKEMGREIPIAFPLQFSPSFEMSKKVKNWVEGWQKLPYISPYEDASHLSPNSDQAEKWTVAVLHELLHLLVSKKTEMDSILCLGEYLGLRSRFKSALHHHPGIFYLSNKIRTHTIVLREAYNGHLLIEKHPLMGMRLPKKGDRKKRKAGWHDMRTYKVLLNPSLRMLAMMVLKVKISQVGNRTQICIWNMYRNSATLSGSQPAPYGILEIARASTSEILITTSSPDQGWFSISAHGAAQPYHGASGLGVLLREHSGHTYLAIAKPLQAASAWMAEALALKHGLLLAKDMSLGPAAHPYCDIEPVLEDFKQFLQEFPIGQEAAEMSQNSRLLAYPASEEPVTSGRDPAKPHASLW</sequence>
<feature type="domain" description="PORR" evidence="1">
    <location>
        <begin position="31"/>
        <end position="340"/>
    </location>
</feature>
<organism evidence="3 4">
    <name type="scientific">Tetracentron sinense</name>
    <name type="common">Spur-leaf</name>
    <dbReference type="NCBI Taxonomy" id="13715"/>
    <lineage>
        <taxon>Eukaryota</taxon>
        <taxon>Viridiplantae</taxon>
        <taxon>Streptophyta</taxon>
        <taxon>Embryophyta</taxon>
        <taxon>Tracheophyta</taxon>
        <taxon>Spermatophyta</taxon>
        <taxon>Magnoliopsida</taxon>
        <taxon>Trochodendrales</taxon>
        <taxon>Trochodendraceae</taxon>
        <taxon>Tetracentron</taxon>
    </lineage>
</organism>
<dbReference type="Pfam" id="PF11955">
    <property type="entry name" value="PORR"/>
    <property type="match status" value="1"/>
</dbReference>
<dbReference type="GO" id="GO:0003723">
    <property type="term" value="F:RNA binding"/>
    <property type="evidence" value="ECO:0007669"/>
    <property type="project" value="InterPro"/>
</dbReference>
<accession>A0A834ZQU7</accession>
<proteinExistence type="predicted"/>
<dbReference type="PANTHER" id="PTHR31476:SF19">
    <property type="entry name" value="UBIQUITIN CARBOXYL-TERMINAL HYDROLASE FAMILY PROTEIN"/>
    <property type="match status" value="1"/>
</dbReference>
<dbReference type="Proteomes" id="UP000655225">
    <property type="component" value="Unassembled WGS sequence"/>
</dbReference>
<evidence type="ECO:0000313" key="4">
    <source>
        <dbReference type="Proteomes" id="UP000655225"/>
    </source>
</evidence>
<protein>
    <recommendedName>
        <fullName evidence="5">PORR domain-containing protein</fullName>
    </recommendedName>
</protein>
<dbReference type="InterPro" id="IPR021099">
    <property type="entry name" value="PORR_domain"/>
</dbReference>
<dbReference type="InterPro" id="IPR002156">
    <property type="entry name" value="RNaseH_domain"/>
</dbReference>
<comment type="caution">
    <text evidence="3">The sequence shown here is derived from an EMBL/GenBank/DDBJ whole genome shotgun (WGS) entry which is preliminary data.</text>
</comment>
<dbReference type="InterPro" id="IPR045040">
    <property type="entry name" value="PORR_fam"/>
</dbReference>
<evidence type="ECO:0000313" key="3">
    <source>
        <dbReference type="EMBL" id="KAF8411845.1"/>
    </source>
</evidence>
<dbReference type="PANTHER" id="PTHR31476">
    <property type="entry name" value="PROTEIN WHAT'S THIS FACTOR 1 HOMOLOG, CHLOROPLASTIC"/>
    <property type="match status" value="1"/>
</dbReference>
<gene>
    <name evidence="3" type="ORF">HHK36_004404</name>
</gene>
<name>A0A834ZQU7_TETSI</name>
<dbReference type="GO" id="GO:0004523">
    <property type="term" value="F:RNA-DNA hybrid ribonuclease activity"/>
    <property type="evidence" value="ECO:0007669"/>
    <property type="project" value="InterPro"/>
</dbReference>
<dbReference type="SUPFAM" id="SSF53098">
    <property type="entry name" value="Ribonuclease H-like"/>
    <property type="match status" value="1"/>
</dbReference>